<dbReference type="AlphaFoldDB" id="A0A9P6DXE5"/>
<dbReference type="Pfam" id="PF15912">
    <property type="entry name" value="VIR_N"/>
    <property type="match status" value="1"/>
</dbReference>
<dbReference type="OrthoDB" id="2011702at2759"/>
<accession>A0A9P6DXE5</accession>
<proteinExistence type="predicted"/>
<dbReference type="InterPro" id="IPR031801">
    <property type="entry name" value="VIR_N"/>
</dbReference>
<feature type="domain" description="Virilizer N-terminal" evidence="1">
    <location>
        <begin position="13"/>
        <end position="137"/>
    </location>
</feature>
<reference evidence="2" key="1">
    <citation type="journal article" date="2020" name="Nat. Commun.">
        <title>Large-scale genome sequencing of mycorrhizal fungi provides insights into the early evolution of symbiotic traits.</title>
        <authorList>
            <person name="Miyauchi S."/>
            <person name="Kiss E."/>
            <person name="Kuo A."/>
            <person name="Drula E."/>
            <person name="Kohler A."/>
            <person name="Sanchez-Garcia M."/>
            <person name="Morin E."/>
            <person name="Andreopoulos B."/>
            <person name="Barry K.W."/>
            <person name="Bonito G."/>
            <person name="Buee M."/>
            <person name="Carver A."/>
            <person name="Chen C."/>
            <person name="Cichocki N."/>
            <person name="Clum A."/>
            <person name="Culley D."/>
            <person name="Crous P.W."/>
            <person name="Fauchery L."/>
            <person name="Girlanda M."/>
            <person name="Hayes R.D."/>
            <person name="Keri Z."/>
            <person name="LaButti K."/>
            <person name="Lipzen A."/>
            <person name="Lombard V."/>
            <person name="Magnuson J."/>
            <person name="Maillard F."/>
            <person name="Murat C."/>
            <person name="Nolan M."/>
            <person name="Ohm R.A."/>
            <person name="Pangilinan J."/>
            <person name="Pereira M.F."/>
            <person name="Perotto S."/>
            <person name="Peter M."/>
            <person name="Pfister S."/>
            <person name="Riley R."/>
            <person name="Sitrit Y."/>
            <person name="Stielow J.B."/>
            <person name="Szollosi G."/>
            <person name="Zifcakova L."/>
            <person name="Stursova M."/>
            <person name="Spatafora J.W."/>
            <person name="Tedersoo L."/>
            <person name="Vaario L.M."/>
            <person name="Yamada A."/>
            <person name="Yan M."/>
            <person name="Wang P."/>
            <person name="Xu J."/>
            <person name="Bruns T."/>
            <person name="Baldrian P."/>
            <person name="Vilgalys R."/>
            <person name="Dunand C."/>
            <person name="Henrissat B."/>
            <person name="Grigoriev I.V."/>
            <person name="Hibbett D."/>
            <person name="Nagy L.G."/>
            <person name="Martin F.M."/>
        </authorList>
    </citation>
    <scope>NUCLEOTIDE SEQUENCE</scope>
    <source>
        <strain evidence="2">UP504</strain>
    </source>
</reference>
<sequence>MLLFWSKDVGCGIAAVRFQSPVLVHSIRIVPSGVAPFTAVPTEVGETRPDDIRLRIYFNAQALPAADKPKGAPNALIPVDIEYHGQLCEFPIEMEQFSTRLMIFEGAFESLSIAVYGRLASDVSDMSPVPLPAPPLEYKPIGLSIIPRRRMHLSMDPAHSAQPFHLAAGYLAELYPQFTLDGIIRHLFVFDANSNNEHQSNGTLTAATAYPDLASCLVADESDTDWLASAVLAAQSPFMAYVPADVDKFSARIQNCLGMDDEEPDADQRYYFFELLRHFSCQPDYVILNFLRPGVLARFFQTRPVHSASLVRLHEAVANPHVAHSVRDDPAVTEALVAMQINPTLSRSTQDLARRVLVRARGWVLYESILMSAEGTSDGTSNPLSSTLSETVIWLSDMTSDQSVFGAFLLSVLPNFSPTSRPPPPGTISTLRQLNSNASQVEVLRWVRAYQGVASVGATLAWALAEFDHKLIHRLLAILKLWLNSDYNEVRRLQIM</sequence>
<gene>
    <name evidence="2" type="ORF">BS47DRAFT_839512</name>
</gene>
<evidence type="ECO:0000313" key="2">
    <source>
        <dbReference type="EMBL" id="KAF9514749.1"/>
    </source>
</evidence>
<comment type="caution">
    <text evidence="2">The sequence shown here is derived from an EMBL/GenBank/DDBJ whole genome shotgun (WGS) entry which is preliminary data.</text>
</comment>
<organism evidence="2 3">
    <name type="scientific">Hydnum rufescens UP504</name>
    <dbReference type="NCBI Taxonomy" id="1448309"/>
    <lineage>
        <taxon>Eukaryota</taxon>
        <taxon>Fungi</taxon>
        <taxon>Dikarya</taxon>
        <taxon>Basidiomycota</taxon>
        <taxon>Agaricomycotina</taxon>
        <taxon>Agaricomycetes</taxon>
        <taxon>Cantharellales</taxon>
        <taxon>Hydnaceae</taxon>
        <taxon>Hydnum</taxon>
    </lineage>
</organism>
<evidence type="ECO:0000313" key="3">
    <source>
        <dbReference type="Proteomes" id="UP000886523"/>
    </source>
</evidence>
<name>A0A9P6DXE5_9AGAM</name>
<keyword evidence="3" id="KW-1185">Reference proteome</keyword>
<protein>
    <recommendedName>
        <fullName evidence="1">Virilizer N-terminal domain-containing protein</fullName>
    </recommendedName>
</protein>
<evidence type="ECO:0000259" key="1">
    <source>
        <dbReference type="Pfam" id="PF15912"/>
    </source>
</evidence>
<dbReference type="Proteomes" id="UP000886523">
    <property type="component" value="Unassembled WGS sequence"/>
</dbReference>
<dbReference type="EMBL" id="MU128957">
    <property type="protein sequence ID" value="KAF9514749.1"/>
    <property type="molecule type" value="Genomic_DNA"/>
</dbReference>